<gene>
    <name evidence="3" type="ORF">G7Y31_06545</name>
</gene>
<reference evidence="3 4" key="1">
    <citation type="submission" date="2020-11" db="EMBL/GenBank/DDBJ databases">
        <title>Corynebacterium sp. ZJ-599.</title>
        <authorList>
            <person name="Zhou J."/>
        </authorList>
    </citation>
    <scope>NUCLEOTIDE SEQUENCE [LARGE SCALE GENOMIC DNA]</scope>
    <source>
        <strain evidence="3 4">ZJ-599</strain>
    </source>
</reference>
<evidence type="ECO:0000256" key="1">
    <source>
        <dbReference type="SAM" id="MobiDB-lite"/>
    </source>
</evidence>
<accession>A0A7T0KDH3</accession>
<dbReference type="SUPFAM" id="SSF110087">
    <property type="entry name" value="DR1885-like metal-binding protein"/>
    <property type="match status" value="1"/>
</dbReference>
<dbReference type="PANTHER" id="PTHR36302:SF1">
    <property type="entry name" value="COPPER CHAPERONE PCU(A)C"/>
    <property type="match status" value="1"/>
</dbReference>
<dbReference type="PROSITE" id="PS51257">
    <property type="entry name" value="PROKAR_LIPOPROTEIN"/>
    <property type="match status" value="1"/>
</dbReference>
<dbReference type="Pfam" id="PF04314">
    <property type="entry name" value="PCuAC"/>
    <property type="match status" value="1"/>
</dbReference>
<dbReference type="EMBL" id="CP064954">
    <property type="protein sequence ID" value="QPK78250.1"/>
    <property type="molecule type" value="Genomic_DNA"/>
</dbReference>
<feature type="chain" id="PRO_5032444073" evidence="2">
    <location>
        <begin position="21"/>
        <end position="208"/>
    </location>
</feature>
<dbReference type="InterPro" id="IPR058248">
    <property type="entry name" value="Lxx211020-like"/>
</dbReference>
<feature type="region of interest" description="Disordered" evidence="1">
    <location>
        <begin position="182"/>
        <end position="208"/>
    </location>
</feature>
<dbReference type="InterPro" id="IPR007410">
    <property type="entry name" value="LpqE-like"/>
</dbReference>
<feature type="signal peptide" evidence="2">
    <location>
        <begin position="1"/>
        <end position="20"/>
    </location>
</feature>
<dbReference type="RefSeq" id="WP_165006299.1">
    <property type="nucleotide sequence ID" value="NZ_CP064954.1"/>
</dbReference>
<evidence type="ECO:0000256" key="2">
    <source>
        <dbReference type="SAM" id="SignalP"/>
    </source>
</evidence>
<dbReference type="KEGG" id="cliz:G7Y31_06545"/>
<dbReference type="Gene3D" id="2.60.40.1890">
    <property type="entry name" value="PCu(A)C copper chaperone"/>
    <property type="match status" value="1"/>
</dbReference>
<organism evidence="3 4">
    <name type="scientific">Corynebacterium lizhenjunii</name>
    <dbReference type="NCBI Taxonomy" id="2709394"/>
    <lineage>
        <taxon>Bacteria</taxon>
        <taxon>Bacillati</taxon>
        <taxon>Actinomycetota</taxon>
        <taxon>Actinomycetes</taxon>
        <taxon>Mycobacteriales</taxon>
        <taxon>Corynebacteriaceae</taxon>
        <taxon>Corynebacterium</taxon>
    </lineage>
</organism>
<feature type="region of interest" description="Disordered" evidence="1">
    <location>
        <begin position="28"/>
        <end position="62"/>
    </location>
</feature>
<sequence length="208" mass="21442">MLNNRLFAVSTLVCAGLALAACSQGDSLNEASQTPEASAAVSTEASASSSAPATSSEHAHAHGDVHMHGAVVRAMEPGSDMTAVFGQLHNGTDEDVTITAVRTSVDAEMTQIHEVVDGVMQELNGGLHLAAGESVELKPGGLHFMLMGVKEPVMAGETVTLTLVTADGQSIEIGEVPVRDMGAGAEGYDDMHHGDHGHGDHGHADHKH</sequence>
<feature type="compositionally biased region" description="Basic and acidic residues" evidence="1">
    <location>
        <begin position="189"/>
        <end position="208"/>
    </location>
</feature>
<dbReference type="Proteomes" id="UP000594681">
    <property type="component" value="Chromosome"/>
</dbReference>
<protein>
    <submittedName>
        <fullName evidence="3">Copper chaperone PCu(A)C</fullName>
    </submittedName>
</protein>
<keyword evidence="4" id="KW-1185">Reference proteome</keyword>
<name>A0A7T0KDH3_9CORY</name>
<keyword evidence="2" id="KW-0732">Signal</keyword>
<evidence type="ECO:0000313" key="4">
    <source>
        <dbReference type="Proteomes" id="UP000594681"/>
    </source>
</evidence>
<evidence type="ECO:0000313" key="3">
    <source>
        <dbReference type="EMBL" id="QPK78250.1"/>
    </source>
</evidence>
<feature type="compositionally biased region" description="Low complexity" evidence="1">
    <location>
        <begin position="34"/>
        <end position="56"/>
    </location>
</feature>
<dbReference type="PANTHER" id="PTHR36302">
    <property type="entry name" value="BLR7088 PROTEIN"/>
    <property type="match status" value="1"/>
</dbReference>
<proteinExistence type="predicted"/>
<dbReference type="InterPro" id="IPR036182">
    <property type="entry name" value="PCuAC_sf"/>
</dbReference>
<dbReference type="AlphaFoldDB" id="A0A7T0KDH3"/>